<dbReference type="PANTHER" id="PTHR43464">
    <property type="entry name" value="METHYLTRANSFERASE"/>
    <property type="match status" value="1"/>
</dbReference>
<proteinExistence type="predicted"/>
<dbReference type="InterPro" id="IPR013216">
    <property type="entry name" value="Methyltransf_11"/>
</dbReference>
<dbReference type="GO" id="GO:0008757">
    <property type="term" value="F:S-adenosylmethionine-dependent methyltransferase activity"/>
    <property type="evidence" value="ECO:0007669"/>
    <property type="project" value="InterPro"/>
</dbReference>
<dbReference type="GO" id="GO:0032259">
    <property type="term" value="P:methylation"/>
    <property type="evidence" value="ECO:0007669"/>
    <property type="project" value="UniProtKB-KW"/>
</dbReference>
<accession>A9KFI8</accession>
<keyword evidence="2" id="KW-0808">Transferase</keyword>
<dbReference type="AlphaFoldDB" id="A9KFI8"/>
<dbReference type="EC" id="2.1.1.-" evidence="2"/>
<dbReference type="Pfam" id="PF08241">
    <property type="entry name" value="Methyltransf_11"/>
    <property type="match status" value="1"/>
</dbReference>
<dbReference type="HOGENOM" id="CLU_063024_0_0_6"/>
<dbReference type="Proteomes" id="UP000008555">
    <property type="component" value="Chromosome"/>
</dbReference>
<dbReference type="CDD" id="cd02440">
    <property type="entry name" value="AdoMet_MTases"/>
    <property type="match status" value="1"/>
</dbReference>
<dbReference type="InterPro" id="IPR029063">
    <property type="entry name" value="SAM-dependent_MTases_sf"/>
</dbReference>
<evidence type="ECO:0000313" key="3">
    <source>
        <dbReference type="Proteomes" id="UP000008555"/>
    </source>
</evidence>
<dbReference type="KEGG" id="cbd:CBUD_0899"/>
<keyword evidence="2" id="KW-0489">Methyltransferase</keyword>
<dbReference type="RefSeq" id="WP_011996818.1">
    <property type="nucleotide sequence ID" value="NC_009727.1"/>
</dbReference>
<dbReference type="EMBL" id="CP000733">
    <property type="protein sequence ID" value="ABS77204.2"/>
    <property type="molecule type" value="Genomic_DNA"/>
</dbReference>
<dbReference type="PANTHER" id="PTHR43464:SF78">
    <property type="entry name" value="SLR1117 PROTEIN"/>
    <property type="match status" value="1"/>
</dbReference>
<feature type="domain" description="Methyltransferase type 11" evidence="1">
    <location>
        <begin position="92"/>
        <end position="189"/>
    </location>
</feature>
<dbReference type="SUPFAM" id="SSF53335">
    <property type="entry name" value="S-adenosyl-L-methionine-dependent methyltransferases"/>
    <property type="match status" value="1"/>
</dbReference>
<organism evidence="2 3">
    <name type="scientific">Coxiella burnetii (strain Dugway 5J108-111)</name>
    <dbReference type="NCBI Taxonomy" id="434922"/>
    <lineage>
        <taxon>Bacteria</taxon>
        <taxon>Pseudomonadati</taxon>
        <taxon>Pseudomonadota</taxon>
        <taxon>Gammaproteobacteria</taxon>
        <taxon>Legionellales</taxon>
        <taxon>Coxiellaceae</taxon>
        <taxon>Coxiella</taxon>
    </lineage>
</organism>
<name>A9KFI8_COXBN</name>
<reference evidence="2 3" key="1">
    <citation type="journal article" date="2009" name="Infect. Immun.">
        <title>Comparative genomics reveal extensive transposon-mediated genomic plasticity and diversity among potential effector proteins within the genus Coxiella.</title>
        <authorList>
            <person name="Beare P.A."/>
            <person name="Unsworth N."/>
            <person name="Andoh M."/>
            <person name="Voth D.E."/>
            <person name="Omsland A."/>
            <person name="Gilk S.D."/>
            <person name="Williams K.P."/>
            <person name="Sobral B.W."/>
            <person name="Kupko J.J.III."/>
            <person name="Porcella S.F."/>
            <person name="Samuel J.E."/>
            <person name="Heinzen R.A."/>
        </authorList>
    </citation>
    <scope>NUCLEOTIDE SEQUENCE [LARGE SCALE GENOMIC DNA]</scope>
    <source>
        <strain evidence="2 3">Dugway 5J108-111</strain>
    </source>
</reference>
<dbReference type="Gene3D" id="3.40.50.150">
    <property type="entry name" value="Vaccinia Virus protein VP39"/>
    <property type="match status" value="1"/>
</dbReference>
<evidence type="ECO:0000259" key="1">
    <source>
        <dbReference type="Pfam" id="PF08241"/>
    </source>
</evidence>
<evidence type="ECO:0000313" key="2">
    <source>
        <dbReference type="EMBL" id="ABS77204.2"/>
    </source>
</evidence>
<sequence>MFYDLIPIKTLHESEEICINGVNFEYREGILRDQLMYSQAQKQTAEVFGYKWRKTNTYDSQVARKRTRVWLNKRYGEAKSYEWLVGGNPLLLDAGVGAGLSALEWFRDVLNKIRFIGVDISSSVEIARQRFASAGFKAEFLQTSIENIPFPDESIDVIFSEGVLHHTNSTQNSFKKLVRLLKKDGRFLFYIYRKKGPIREFCDDYIRSQIQDLSCEKAWEDIKSLSKLGKILGDLNIEIEIPEEIKSLNIPAGKINLQRFFYWHIFKAFYHPDLNLEELTHINYDWYAPRNAHRHTEDEIIQWCNEEKLEIERIDIEPAGISVIARKA</sequence>
<gene>
    <name evidence="2" type="ordered locus">CBUD_0899</name>
</gene>
<protein>
    <submittedName>
        <fullName evidence="2">Methyltransferase</fullName>
        <ecNumber evidence="2">2.1.1.-</ecNumber>
    </submittedName>
</protein>